<feature type="non-terminal residue" evidence="1">
    <location>
        <position position="208"/>
    </location>
</feature>
<protein>
    <submittedName>
        <fullName evidence="1">Uncharacterized protein</fullName>
    </submittedName>
</protein>
<proteinExistence type="predicted"/>
<accession>A0A383DSZ4</accession>
<name>A0A383DSZ4_9ZZZZ</name>
<evidence type="ECO:0000313" key="1">
    <source>
        <dbReference type="EMBL" id="SVE47434.1"/>
    </source>
</evidence>
<gene>
    <name evidence="1" type="ORF">METZ01_LOCUS500288</name>
</gene>
<sequence length="208" mass="24335">MSKQDYNSTSFDEIFICDSSEIDSIKKDKKKQSDTLVYTKNTNKNIYNLQLPNQEMMGAYVLEENKSLFIPITYDVDRAHLKYVNKMMHLYKDGTLKRTPSGNNIAITSGEMAIIFTKQHVAKPEYEIIRYEAPKIECKVFKYTDKSYENNSKFFQTIRQDGDALGDEEKAINEMDISDEEKKEKRADIYYKIQNLIQDEGEVIRDLE</sequence>
<reference evidence="1" key="1">
    <citation type="submission" date="2018-05" db="EMBL/GenBank/DDBJ databases">
        <authorList>
            <person name="Lanie J.A."/>
            <person name="Ng W.-L."/>
            <person name="Kazmierczak K.M."/>
            <person name="Andrzejewski T.M."/>
            <person name="Davidsen T.M."/>
            <person name="Wayne K.J."/>
            <person name="Tettelin H."/>
            <person name="Glass J.I."/>
            <person name="Rusch D."/>
            <person name="Podicherti R."/>
            <person name="Tsui H.-C.T."/>
            <person name="Winkler M.E."/>
        </authorList>
    </citation>
    <scope>NUCLEOTIDE SEQUENCE</scope>
</reference>
<dbReference type="EMBL" id="UINC01219794">
    <property type="protein sequence ID" value="SVE47434.1"/>
    <property type="molecule type" value="Genomic_DNA"/>
</dbReference>
<organism evidence="1">
    <name type="scientific">marine metagenome</name>
    <dbReference type="NCBI Taxonomy" id="408172"/>
    <lineage>
        <taxon>unclassified sequences</taxon>
        <taxon>metagenomes</taxon>
        <taxon>ecological metagenomes</taxon>
    </lineage>
</organism>
<dbReference type="AlphaFoldDB" id="A0A383DSZ4"/>